<evidence type="ECO:0000313" key="2">
    <source>
        <dbReference type="EMBL" id="SQB35137.1"/>
    </source>
</evidence>
<accession>A0A240AIV9</accession>
<organism evidence="2 3">
    <name type="scientific">Clostridium cochlearium</name>
    <dbReference type="NCBI Taxonomy" id="1494"/>
    <lineage>
        <taxon>Bacteria</taxon>
        <taxon>Bacillati</taxon>
        <taxon>Bacillota</taxon>
        <taxon>Clostridia</taxon>
        <taxon>Eubacteriales</taxon>
        <taxon>Clostridiaceae</taxon>
        <taxon>Clostridium</taxon>
    </lineage>
</organism>
<evidence type="ECO:0000313" key="3">
    <source>
        <dbReference type="Proteomes" id="UP000250223"/>
    </source>
</evidence>
<dbReference type="InterPro" id="IPR041368">
    <property type="entry name" value="DRP_C"/>
</dbReference>
<dbReference type="InterPro" id="IPR001736">
    <property type="entry name" value="PLipase_D/transphosphatidylase"/>
</dbReference>
<dbReference type="Pfam" id="PF17726">
    <property type="entry name" value="DpnI_C"/>
    <property type="match status" value="1"/>
</dbReference>
<gene>
    <name evidence="2" type="ORF">NCTC13028_01753</name>
</gene>
<dbReference type="Proteomes" id="UP000250223">
    <property type="component" value="Unassembled WGS sequence"/>
</dbReference>
<sequence length="266" mass="31280">MVEIINKPINDLFYNLVSDSRKNIRLCAPYVKQDIVNNIYVNRRKNVKIDCISNFSIPNFYKRSSDIEAFKTVIGWEDKVYNCQILHAKLYIFDDKYSIITSSNLTPSGFKKNLEYGVLINDTYLVNKTLTDFKTICDDKNTGKINSQKVIHIEKILKNLPIYKDIDFKNYNKHTEVDDILDVDIELIKRSLNSWKRTTFEVVDIIEKNEFSLDDIYVCEEIFSKRYPNNNTIKASIRRNLQELRDLGLIKFLGNGNYKKLWSSQK</sequence>
<dbReference type="Gene3D" id="1.10.10.10">
    <property type="entry name" value="Winged helix-like DNA-binding domain superfamily/Winged helix DNA-binding domain"/>
    <property type="match status" value="1"/>
</dbReference>
<dbReference type="EMBL" id="UAWC01000023">
    <property type="protein sequence ID" value="SQB35137.1"/>
    <property type="molecule type" value="Genomic_DNA"/>
</dbReference>
<dbReference type="SMART" id="SM00155">
    <property type="entry name" value="PLDc"/>
    <property type="match status" value="1"/>
</dbReference>
<dbReference type="RefSeq" id="WP_095177967.1">
    <property type="nucleotide sequence ID" value="NZ_CP173238.1"/>
</dbReference>
<dbReference type="GO" id="GO:0003824">
    <property type="term" value="F:catalytic activity"/>
    <property type="evidence" value="ECO:0007669"/>
    <property type="project" value="InterPro"/>
</dbReference>
<dbReference type="SUPFAM" id="SSF56024">
    <property type="entry name" value="Phospholipase D/nuclease"/>
    <property type="match status" value="1"/>
</dbReference>
<proteinExistence type="predicted"/>
<dbReference type="AlphaFoldDB" id="A0A240AIV9"/>
<dbReference type="Gene3D" id="3.30.870.10">
    <property type="entry name" value="Endonuclease Chain A"/>
    <property type="match status" value="1"/>
</dbReference>
<evidence type="ECO:0000259" key="1">
    <source>
        <dbReference type="PROSITE" id="PS50035"/>
    </source>
</evidence>
<protein>
    <submittedName>
        <fullName evidence="2">Nuclease NucT</fullName>
    </submittedName>
</protein>
<reference evidence="2 3" key="1">
    <citation type="submission" date="2018-06" db="EMBL/GenBank/DDBJ databases">
        <authorList>
            <consortium name="Pathogen Informatics"/>
            <person name="Doyle S."/>
        </authorList>
    </citation>
    <scope>NUCLEOTIDE SEQUENCE [LARGE SCALE GENOMIC DNA]</scope>
    <source>
        <strain evidence="2 3">NCTC13028</strain>
    </source>
</reference>
<dbReference type="InterPro" id="IPR025202">
    <property type="entry name" value="PLD-like_dom"/>
</dbReference>
<name>A0A240AIV9_CLOCO</name>
<feature type="domain" description="PLD phosphodiesterase" evidence="1">
    <location>
        <begin position="82"/>
        <end position="109"/>
    </location>
</feature>
<dbReference type="Pfam" id="PF13091">
    <property type="entry name" value="PLDc_2"/>
    <property type="match status" value="1"/>
</dbReference>
<dbReference type="InterPro" id="IPR036388">
    <property type="entry name" value="WH-like_DNA-bd_sf"/>
</dbReference>
<dbReference type="GeneID" id="70577540"/>
<dbReference type="PROSITE" id="PS50035">
    <property type="entry name" value="PLD"/>
    <property type="match status" value="1"/>
</dbReference>
<dbReference type="GO" id="GO:0006793">
    <property type="term" value="P:phosphorus metabolic process"/>
    <property type="evidence" value="ECO:0007669"/>
    <property type="project" value="UniProtKB-ARBA"/>
</dbReference>